<dbReference type="InterPro" id="IPR000415">
    <property type="entry name" value="Nitroreductase-like"/>
</dbReference>
<reference evidence="2 3" key="1">
    <citation type="submission" date="2024-07" db="EMBL/GenBank/DDBJ databases">
        <title>Molecular mechanisms and environmental adaptations of flagellar loss and biofilm growth of Rhodanobacter under environmental stress.</title>
        <authorList>
            <person name="Chen M."/>
        </authorList>
    </citation>
    <scope>NUCLEOTIDE SEQUENCE [LARGE SCALE GENOMIC DNA]</scope>
    <source>
        <strain evidence="2 3">RS22</strain>
    </source>
</reference>
<dbReference type="PANTHER" id="PTHR43745:SF2">
    <property type="entry name" value="NITROREDUCTASE MJ1384-RELATED"/>
    <property type="match status" value="1"/>
</dbReference>
<accession>A0ABV4AV90</accession>
<proteinExistence type="predicted"/>
<dbReference type="InterPro" id="IPR029479">
    <property type="entry name" value="Nitroreductase"/>
</dbReference>
<evidence type="ECO:0000313" key="2">
    <source>
        <dbReference type="EMBL" id="MEY2184307.1"/>
    </source>
</evidence>
<dbReference type="PANTHER" id="PTHR43745">
    <property type="entry name" value="NITROREDUCTASE MJ1384-RELATED"/>
    <property type="match status" value="1"/>
</dbReference>
<organism evidence="2 3">
    <name type="scientific">Rhodanobacter humi</name>
    <dbReference type="NCBI Taxonomy" id="1888173"/>
    <lineage>
        <taxon>Bacteria</taxon>
        <taxon>Pseudomonadati</taxon>
        <taxon>Pseudomonadota</taxon>
        <taxon>Gammaproteobacteria</taxon>
        <taxon>Lysobacterales</taxon>
        <taxon>Rhodanobacteraceae</taxon>
        <taxon>Rhodanobacter</taxon>
    </lineage>
</organism>
<name>A0ABV4AV90_9GAMM</name>
<comment type="caution">
    <text evidence="2">The sequence shown here is derived from an EMBL/GenBank/DDBJ whole genome shotgun (WGS) entry which is preliminary data.</text>
</comment>
<keyword evidence="3" id="KW-1185">Reference proteome</keyword>
<dbReference type="InterPro" id="IPR052544">
    <property type="entry name" value="Bacteriocin_Proc_Enz"/>
</dbReference>
<feature type="domain" description="Nitroreductase" evidence="1">
    <location>
        <begin position="32"/>
        <end position="213"/>
    </location>
</feature>
<dbReference type="Pfam" id="PF00881">
    <property type="entry name" value="Nitroreductase"/>
    <property type="match status" value="1"/>
</dbReference>
<dbReference type="EMBL" id="JBGBPY010000001">
    <property type="protein sequence ID" value="MEY2184307.1"/>
    <property type="molecule type" value="Genomic_DNA"/>
</dbReference>
<evidence type="ECO:0000313" key="3">
    <source>
        <dbReference type="Proteomes" id="UP001562159"/>
    </source>
</evidence>
<dbReference type="SUPFAM" id="SSF55469">
    <property type="entry name" value="FMN-dependent nitroreductase-like"/>
    <property type="match status" value="1"/>
</dbReference>
<dbReference type="Gene3D" id="3.40.109.10">
    <property type="entry name" value="NADH Oxidase"/>
    <property type="match status" value="1"/>
</dbReference>
<dbReference type="Proteomes" id="UP001562159">
    <property type="component" value="Unassembled WGS sequence"/>
</dbReference>
<evidence type="ECO:0000259" key="1">
    <source>
        <dbReference type="Pfam" id="PF00881"/>
    </source>
</evidence>
<gene>
    <name evidence="2" type="ORF">AB7878_17995</name>
</gene>
<sequence>MAAYPNSPPVQQTIKLPAPSGACTVSITAALEQRRTCRTICAKPLSRQLLADLLWAACGVNRPEGPFGRPGRTAASASNSQEIDLHVAMRDGAYRYDAPAHELVQVATGDLRGYALTPGQRSANPDMPVHLIYVADIHRLTHSTGFLEPGLQDPETQKSYYYVDAGMVAANVYLYCAAEGLAAWFHNCDRDALALRLGLRQEQRVLFAQSVGYREEI</sequence>
<protein>
    <submittedName>
        <fullName evidence="2">Nitroreductase family protein</fullName>
    </submittedName>
</protein>